<dbReference type="WBParaSite" id="PSAMB.scaffold2736size21566.g18976.t1">
    <property type="protein sequence ID" value="PSAMB.scaffold2736size21566.g18976.t1"/>
    <property type="gene ID" value="PSAMB.scaffold2736size21566.g18976"/>
</dbReference>
<feature type="domain" description="RSE1/DDB1/CPSF1 C-terminal" evidence="1">
    <location>
        <begin position="1"/>
        <end position="75"/>
    </location>
</feature>
<evidence type="ECO:0000313" key="2">
    <source>
        <dbReference type="Proteomes" id="UP000887566"/>
    </source>
</evidence>
<dbReference type="GO" id="GO:0003676">
    <property type="term" value="F:nucleic acid binding"/>
    <property type="evidence" value="ECO:0007669"/>
    <property type="project" value="InterPro"/>
</dbReference>
<evidence type="ECO:0000313" key="3">
    <source>
        <dbReference type="WBParaSite" id="PSAMB.scaffold2736size21566.g18976.t1"/>
    </source>
</evidence>
<dbReference type="Gene3D" id="1.10.150.910">
    <property type="match status" value="1"/>
</dbReference>
<dbReference type="InterPro" id="IPR004871">
    <property type="entry name" value="RSE1/DDB1/CPSF1_C"/>
</dbReference>
<dbReference type="AlphaFoldDB" id="A0A914VZR8"/>
<dbReference type="Pfam" id="PF03178">
    <property type="entry name" value="CPSF_A"/>
    <property type="match status" value="1"/>
</dbReference>
<sequence length="111" mass="12357">MFGTLDGALGTLVPLSEKVYRRLHMLQSCLGTHSPHVGGLNPRGARISRLPRNSSLGLTQQSSRNIVDGDVVWEFVYLSAPEKLEIAKRLGTTKQQLMDDLIELERVSTHF</sequence>
<accession>A0A914VZR8</accession>
<evidence type="ECO:0000259" key="1">
    <source>
        <dbReference type="Pfam" id="PF03178"/>
    </source>
</evidence>
<dbReference type="PANTHER" id="PTHR10644">
    <property type="entry name" value="DNA REPAIR/RNA PROCESSING CPSF FAMILY"/>
    <property type="match status" value="1"/>
</dbReference>
<reference evidence="3" key="1">
    <citation type="submission" date="2022-11" db="UniProtKB">
        <authorList>
            <consortium name="WormBaseParasite"/>
        </authorList>
    </citation>
    <scope>IDENTIFICATION</scope>
</reference>
<proteinExistence type="predicted"/>
<keyword evidence="2" id="KW-1185">Reference proteome</keyword>
<name>A0A914VZR8_9BILA</name>
<dbReference type="GO" id="GO:0005634">
    <property type="term" value="C:nucleus"/>
    <property type="evidence" value="ECO:0007669"/>
    <property type="project" value="InterPro"/>
</dbReference>
<dbReference type="InterPro" id="IPR050358">
    <property type="entry name" value="RSE1/DDB1/CFT1"/>
</dbReference>
<protein>
    <submittedName>
        <fullName evidence="3">Cleavage/polyadenylation specificity factor A subunit C-terminal domain-containing protein</fullName>
    </submittedName>
</protein>
<organism evidence="2 3">
    <name type="scientific">Plectus sambesii</name>
    <dbReference type="NCBI Taxonomy" id="2011161"/>
    <lineage>
        <taxon>Eukaryota</taxon>
        <taxon>Metazoa</taxon>
        <taxon>Ecdysozoa</taxon>
        <taxon>Nematoda</taxon>
        <taxon>Chromadorea</taxon>
        <taxon>Plectida</taxon>
        <taxon>Plectina</taxon>
        <taxon>Plectoidea</taxon>
        <taxon>Plectidae</taxon>
        <taxon>Plectus</taxon>
    </lineage>
</organism>
<dbReference type="Proteomes" id="UP000887566">
    <property type="component" value="Unplaced"/>
</dbReference>